<evidence type="ECO:0000313" key="2">
    <source>
        <dbReference type="EMBL" id="QKW47808.1"/>
    </source>
</evidence>
<geneLocation type="plasmid" evidence="2 3">
    <name>unnamed1</name>
</geneLocation>
<dbReference type="Proteomes" id="UP001456562">
    <property type="component" value="Unassembled WGS sequence"/>
</dbReference>
<dbReference type="Proteomes" id="UP000509345">
    <property type="component" value="Plasmid unnamed1"/>
</dbReference>
<dbReference type="EMBL" id="JBEJUE010000026">
    <property type="protein sequence ID" value="MER0427667.1"/>
    <property type="molecule type" value="Genomic_DNA"/>
</dbReference>
<sequence length="77" mass="8030">MQLSAERSVLAGMLSADTEIVVAPQSGAFIPDVPVDGWLVCLYPAGEEGSGPLVQQSTSDVSSQGLIDLVSSVQRLR</sequence>
<gene>
    <name evidence="1" type="ORF">ABR748_26115</name>
    <name evidence="2" type="ORF">HUT09_35260</name>
</gene>
<evidence type="ECO:0000313" key="3">
    <source>
        <dbReference type="Proteomes" id="UP000509345"/>
    </source>
</evidence>
<reference evidence="1 4" key="2">
    <citation type="submission" date="2024-01" db="EMBL/GenBank/DDBJ databases">
        <title>Metagenomic exploration of the rhizosphere soil microbial community and their significance in facilitating the development of wild simulated ginseng.</title>
        <authorList>
            <person name="Huang J."/>
        </authorList>
    </citation>
    <scope>NUCLEOTIDE SEQUENCE [LARGE SCALE GENOMIC DNA]</scope>
    <source>
        <strain evidence="1 4">WY141</strain>
    </source>
</reference>
<accession>A0A7H8N187</accession>
<proteinExistence type="predicted"/>
<reference evidence="2 3" key="1">
    <citation type="submission" date="2020-06" db="EMBL/GenBank/DDBJ databases">
        <title>Genome mining for natural products.</title>
        <authorList>
            <person name="Zhang B."/>
            <person name="Shi J."/>
            <person name="Ge H."/>
        </authorList>
    </citation>
    <scope>NUCLEOTIDE SEQUENCE [LARGE SCALE GENOMIC DNA]</scope>
    <source>
        <strain evidence="2 3">NA06532</strain>
        <plasmid evidence="2 3">unnamed1</plasmid>
    </source>
</reference>
<evidence type="ECO:0000313" key="4">
    <source>
        <dbReference type="Proteomes" id="UP001456562"/>
    </source>
</evidence>
<evidence type="ECO:0000313" key="1">
    <source>
        <dbReference type="EMBL" id="MER0427667.1"/>
    </source>
</evidence>
<keyword evidence="2" id="KW-0614">Plasmid</keyword>
<dbReference type="RefSeq" id="WP_176145685.1">
    <property type="nucleotide sequence ID" value="NZ_CP054927.1"/>
</dbReference>
<dbReference type="EMBL" id="CP054927">
    <property type="protein sequence ID" value="QKW47808.1"/>
    <property type="molecule type" value="Genomic_DNA"/>
</dbReference>
<dbReference type="GeneID" id="87636532"/>
<keyword evidence="4" id="KW-1185">Reference proteome</keyword>
<dbReference type="AlphaFoldDB" id="A0A7H8N187"/>
<name>A0A7H8N187_STRMI</name>
<protein>
    <submittedName>
        <fullName evidence="2">Uncharacterized protein</fullName>
    </submittedName>
</protein>
<organism evidence="2 3">
    <name type="scientific">Streptomyces microflavus</name>
    <name type="common">Streptomyces lipmanii</name>
    <dbReference type="NCBI Taxonomy" id="1919"/>
    <lineage>
        <taxon>Bacteria</taxon>
        <taxon>Bacillati</taxon>
        <taxon>Actinomycetota</taxon>
        <taxon>Actinomycetes</taxon>
        <taxon>Kitasatosporales</taxon>
        <taxon>Streptomycetaceae</taxon>
        <taxon>Streptomyces</taxon>
    </lineage>
</organism>